<dbReference type="Gene3D" id="3.40.33.10">
    <property type="entry name" value="CAP"/>
    <property type="match status" value="1"/>
</dbReference>
<protein>
    <recommendedName>
        <fullName evidence="7">SCP domain-containing protein</fullName>
    </recommendedName>
</protein>
<organism evidence="5 6">
    <name type="scientific">Lachnoclostridium phytofermentans</name>
    <dbReference type="NCBI Taxonomy" id="66219"/>
    <lineage>
        <taxon>Bacteria</taxon>
        <taxon>Bacillati</taxon>
        <taxon>Bacillota</taxon>
        <taxon>Clostridia</taxon>
        <taxon>Lachnospirales</taxon>
        <taxon>Lachnospiraceae</taxon>
    </lineage>
</organism>
<evidence type="ECO:0000259" key="4">
    <source>
        <dbReference type="Pfam" id="PF14504"/>
    </source>
</evidence>
<feature type="chain" id="PRO_5017628311" description="SCP domain-containing protein" evidence="2">
    <location>
        <begin position="25"/>
        <end position="510"/>
    </location>
</feature>
<gene>
    <name evidence="5" type="ORF">DHW61_15425</name>
</gene>
<proteinExistence type="predicted"/>
<keyword evidence="2" id="KW-0732">Signal</keyword>
<dbReference type="InterPro" id="IPR014044">
    <property type="entry name" value="CAP_dom"/>
</dbReference>
<feature type="compositionally biased region" description="Polar residues" evidence="1">
    <location>
        <begin position="134"/>
        <end position="149"/>
    </location>
</feature>
<name>A0A3D2X9E3_9FIRM</name>
<evidence type="ECO:0000313" key="5">
    <source>
        <dbReference type="EMBL" id="HCL03770.1"/>
    </source>
</evidence>
<feature type="region of interest" description="Disordered" evidence="1">
    <location>
        <begin position="216"/>
        <end position="241"/>
    </location>
</feature>
<dbReference type="PROSITE" id="PS51257">
    <property type="entry name" value="PROKAR_LIPOPROTEIN"/>
    <property type="match status" value="1"/>
</dbReference>
<feature type="compositionally biased region" description="Low complexity" evidence="1">
    <location>
        <begin position="150"/>
        <end position="203"/>
    </location>
</feature>
<feature type="compositionally biased region" description="Polar residues" evidence="1">
    <location>
        <begin position="98"/>
        <end position="117"/>
    </location>
</feature>
<feature type="domain" description="CAP-associated" evidence="4">
    <location>
        <begin position="258"/>
        <end position="338"/>
    </location>
</feature>
<evidence type="ECO:0008006" key="7">
    <source>
        <dbReference type="Google" id="ProtNLM"/>
    </source>
</evidence>
<feature type="region of interest" description="Disordered" evidence="1">
    <location>
        <begin position="50"/>
        <end position="203"/>
    </location>
</feature>
<evidence type="ECO:0000259" key="3">
    <source>
        <dbReference type="Pfam" id="PF00188"/>
    </source>
</evidence>
<dbReference type="CDD" id="cd05379">
    <property type="entry name" value="CAP_bacterial"/>
    <property type="match status" value="1"/>
</dbReference>
<dbReference type="Pfam" id="PF00188">
    <property type="entry name" value="CAP"/>
    <property type="match status" value="1"/>
</dbReference>
<dbReference type="PANTHER" id="PTHR31157">
    <property type="entry name" value="SCP DOMAIN-CONTAINING PROTEIN"/>
    <property type="match status" value="1"/>
</dbReference>
<dbReference type="PANTHER" id="PTHR31157:SF1">
    <property type="entry name" value="SCP DOMAIN-CONTAINING PROTEIN"/>
    <property type="match status" value="1"/>
</dbReference>
<dbReference type="SUPFAM" id="SSF55797">
    <property type="entry name" value="PR-1-like"/>
    <property type="match status" value="1"/>
</dbReference>
<feature type="domain" description="SCP" evidence="3">
    <location>
        <begin position="391"/>
        <end position="507"/>
    </location>
</feature>
<evidence type="ECO:0000256" key="1">
    <source>
        <dbReference type="SAM" id="MobiDB-lite"/>
    </source>
</evidence>
<evidence type="ECO:0000256" key="2">
    <source>
        <dbReference type="SAM" id="SignalP"/>
    </source>
</evidence>
<feature type="compositionally biased region" description="Polar residues" evidence="1">
    <location>
        <begin position="50"/>
        <end position="90"/>
    </location>
</feature>
<evidence type="ECO:0000313" key="6">
    <source>
        <dbReference type="Proteomes" id="UP000262969"/>
    </source>
</evidence>
<feature type="compositionally biased region" description="Low complexity" evidence="1">
    <location>
        <begin position="118"/>
        <end position="133"/>
    </location>
</feature>
<dbReference type="InterPro" id="IPR035940">
    <property type="entry name" value="CAP_sf"/>
</dbReference>
<feature type="signal peptide" evidence="2">
    <location>
        <begin position="1"/>
        <end position="24"/>
    </location>
</feature>
<sequence>MEVSMSKKLLLISVLALTFLTACGNTKETSKDISDALQSKDAEIINNLDETNQQVTNAPENQNINESDNDRLTQNLPGENQAPSIQNQQDGSDENLSDEVTTYDNSRTDNSTNSQLDNSQNNKSSQGNQGFQSPSIGNDSSNKGNNEASTAPTDVPKTPKVTGTPTKAPDVAPIHTPVPTRTPIITPTRIPAPTKTPQPTKVPTVTVAPTKVPVATPAPTKVPTPTKAPVPTKVPTVTPPAKVSNADSISVRGKTLSIGDSKSEVISAFGSPNRTDATEYNYEFMVYNDNYKKFMMIAIADSKVVGWYTDSTDFSYQGLTTSSKVSSINSAFGKSSSLSDTISVSDSGNKMTFFMDTIGDGSIDGISVFDGSVSKGSTSKTVLKAWEKEILDLTNSFRARNGVSALSWSDAAATTARLHSEDMAKNNYFNHTGLDGSTPGDRMKAQGISYRSNGENIIGGYGNALFSSNGWMNSSGHRSNMLNKGFTYLGVGYALGGTYGNYATQNFYSN</sequence>
<reference evidence="5 6" key="1">
    <citation type="journal article" date="2018" name="Nat. Biotechnol.">
        <title>A standardized bacterial taxonomy based on genome phylogeny substantially revises the tree of life.</title>
        <authorList>
            <person name="Parks D.H."/>
            <person name="Chuvochina M."/>
            <person name="Waite D.W."/>
            <person name="Rinke C."/>
            <person name="Skarshewski A."/>
            <person name="Chaumeil P.A."/>
            <person name="Hugenholtz P."/>
        </authorList>
    </citation>
    <scope>NUCLEOTIDE SEQUENCE [LARGE SCALE GENOMIC DNA]</scope>
    <source>
        <strain evidence="5">UBA11728</strain>
    </source>
</reference>
<dbReference type="EMBL" id="DPVV01000510">
    <property type="protein sequence ID" value="HCL03770.1"/>
    <property type="molecule type" value="Genomic_DNA"/>
</dbReference>
<dbReference type="AlphaFoldDB" id="A0A3D2X9E3"/>
<dbReference type="Pfam" id="PF14504">
    <property type="entry name" value="CAP_assoc_N"/>
    <property type="match status" value="1"/>
</dbReference>
<dbReference type="Proteomes" id="UP000262969">
    <property type="component" value="Unassembled WGS sequence"/>
</dbReference>
<feature type="compositionally biased region" description="Low complexity" evidence="1">
    <location>
        <begin position="229"/>
        <end position="241"/>
    </location>
</feature>
<comment type="caution">
    <text evidence="5">The sequence shown here is derived from an EMBL/GenBank/DDBJ whole genome shotgun (WGS) entry which is preliminary data.</text>
</comment>
<accession>A0A3D2X9E3</accession>
<dbReference type="InterPro" id="IPR029410">
    <property type="entry name" value="CAP_assoc"/>
</dbReference>